<keyword evidence="2" id="KW-1185">Reference proteome</keyword>
<gene>
    <name evidence="1" type="ORF">SAMN05216353_102181</name>
</gene>
<sequence length="249" mass="29006">MIIVENTEQNAGVEVSGDFHDFEALYEALHNIVGEEGEYPPYDGARLHVLAVCYDLRHAMMGDRSFKRVENGLDREKMRYLTMIASEENIYLTIQVLWPELLFVTMALNDFIKEYAGKNARHTSNSLEHAKNIWSEDIALVRMFQSQIAKAIAAVVSPSSYTRMMNMMNKHDYWTMNYTTQYLTVLNSKFINMDADERVRNLTIVAKRLTEAGKEYEEVKREVREAAENYQCSPQDIRLKVHFPEEIDW</sequence>
<protein>
    <submittedName>
        <fullName evidence="1">Uncharacterized protein</fullName>
    </submittedName>
</protein>
<dbReference type="OrthoDB" id="1999450at2"/>
<accession>A0A1I2JX61</accession>
<dbReference type="Pfam" id="PF21845">
    <property type="entry name" value="DUF6904"/>
    <property type="match status" value="1"/>
</dbReference>
<reference evidence="2" key="1">
    <citation type="submission" date="2016-10" db="EMBL/GenBank/DDBJ databases">
        <authorList>
            <person name="Varghese N."/>
            <person name="Submissions S."/>
        </authorList>
    </citation>
    <scope>NUCLEOTIDE SEQUENCE [LARGE SCALE GENOMIC DNA]</scope>
    <source>
        <strain evidence="2">FP5</strain>
    </source>
</reference>
<dbReference type="InterPro" id="IPR054199">
    <property type="entry name" value="DUF6904"/>
</dbReference>
<dbReference type="Proteomes" id="UP000198897">
    <property type="component" value="Unassembled WGS sequence"/>
</dbReference>
<evidence type="ECO:0000313" key="2">
    <source>
        <dbReference type="Proteomes" id="UP000198897"/>
    </source>
</evidence>
<dbReference type="EMBL" id="FOOG01000002">
    <property type="protein sequence ID" value="SFF58460.1"/>
    <property type="molecule type" value="Genomic_DNA"/>
</dbReference>
<organism evidence="1 2">
    <name type="scientific">Halobacillus alkaliphilus</name>
    <dbReference type="NCBI Taxonomy" id="396056"/>
    <lineage>
        <taxon>Bacteria</taxon>
        <taxon>Bacillati</taxon>
        <taxon>Bacillota</taxon>
        <taxon>Bacilli</taxon>
        <taxon>Bacillales</taxon>
        <taxon>Bacillaceae</taxon>
        <taxon>Halobacillus</taxon>
    </lineage>
</organism>
<evidence type="ECO:0000313" key="1">
    <source>
        <dbReference type="EMBL" id="SFF58460.1"/>
    </source>
</evidence>
<proteinExistence type="predicted"/>
<dbReference type="AlphaFoldDB" id="A0A1I2JX61"/>
<name>A0A1I2JX61_9BACI</name>
<dbReference type="RefSeq" id="WP_089749775.1">
    <property type="nucleotide sequence ID" value="NZ_FOOG01000002.1"/>
</dbReference>